<feature type="chain" id="PRO_5040767910" evidence="1">
    <location>
        <begin position="29"/>
        <end position="240"/>
    </location>
</feature>
<reference evidence="2 3" key="1">
    <citation type="submission" date="2013-05" db="EMBL/GenBank/DDBJ databases">
        <title>Complete genome sequence of Bacillus thuringiensis YBT-1518, a typical strain with high toxicity to nematode.</title>
        <authorList>
            <person name="Wang P."/>
            <person name="Zhang C."/>
            <person name="Guo M."/>
            <person name="Guo S."/>
            <person name="Zhu Y."/>
            <person name="Zheng J."/>
            <person name="Zhu L."/>
            <person name="Ruan L."/>
            <person name="Peng D."/>
            <person name="Sun M."/>
        </authorList>
    </citation>
    <scope>NUCLEOTIDE SEQUENCE [LARGE SCALE GENOMIC DNA]</scope>
    <source>
        <strain evidence="2 3">YBT-1518</strain>
    </source>
</reference>
<dbReference type="Proteomes" id="UP000018566">
    <property type="component" value="Chromosome"/>
</dbReference>
<keyword evidence="1" id="KW-0732">Signal</keyword>
<organism evidence="2 3">
    <name type="scientific">Bacillus thuringiensis YBT-1518</name>
    <dbReference type="NCBI Taxonomy" id="529122"/>
    <lineage>
        <taxon>Bacteria</taxon>
        <taxon>Bacillati</taxon>
        <taxon>Bacillota</taxon>
        <taxon>Bacilli</taxon>
        <taxon>Bacillales</taxon>
        <taxon>Bacillaceae</taxon>
        <taxon>Bacillus</taxon>
        <taxon>Bacillus cereus group</taxon>
    </lineage>
</organism>
<dbReference type="EMBL" id="CP005935">
    <property type="protein sequence ID" value="AHA74912.1"/>
    <property type="molecule type" value="Genomic_DNA"/>
</dbReference>
<protein>
    <submittedName>
        <fullName evidence="2">Uncharacterized protein</fullName>
    </submittedName>
</protein>
<proteinExistence type="predicted"/>
<dbReference type="NCBIfam" id="NF035925">
    <property type="entry name" value="Geo26A_fam"/>
    <property type="match status" value="1"/>
</dbReference>
<sequence>MNTTNKKIAISAMALGLLTTSLPTLSLAEENNSISSNMPTQLIQTQQPNLKVLKDDTNEKIVEASDNRMVSTSTYDKQNKTLHIVTKNLADNTISTKTVNLQNANSLLNTRKKRESWDIEVLDHASSLDGKFEYTYYNKNVWLLRIPGENAKNPVENSDNKADLNGFRNSVNNLITNEIAFLSKVSGDVAIACIALLSTPTPWTVVSGAAATIGLAAWAVPDLYKVFQEADNCRYHFNRI</sequence>
<dbReference type="RefSeq" id="WP_023523468.1">
    <property type="nucleotide sequence ID" value="NC_022873.1"/>
</dbReference>
<accession>A0A9W3KJQ3</accession>
<dbReference type="AlphaFoldDB" id="A0A9W3KJQ3"/>
<evidence type="ECO:0000313" key="3">
    <source>
        <dbReference type="Proteomes" id="UP000018566"/>
    </source>
</evidence>
<evidence type="ECO:0000256" key="1">
    <source>
        <dbReference type="SAM" id="SignalP"/>
    </source>
</evidence>
<name>A0A9W3KJQ3_BACTU</name>
<evidence type="ECO:0000313" key="2">
    <source>
        <dbReference type="EMBL" id="AHA74912.1"/>
    </source>
</evidence>
<dbReference type="KEGG" id="bthu:YBT1518_29055"/>
<gene>
    <name evidence="2" type="ORF">YBT1518_29055</name>
</gene>
<feature type="signal peptide" evidence="1">
    <location>
        <begin position="1"/>
        <end position="28"/>
    </location>
</feature>